<reference evidence="1 2" key="1">
    <citation type="submission" date="2019-03" db="EMBL/GenBank/DDBJ databases">
        <title>Deep-cultivation of Planctomycetes and their phenomic and genomic characterization uncovers novel biology.</title>
        <authorList>
            <person name="Wiegand S."/>
            <person name="Jogler M."/>
            <person name="Boedeker C."/>
            <person name="Pinto D."/>
            <person name="Vollmers J."/>
            <person name="Rivas-Marin E."/>
            <person name="Kohn T."/>
            <person name="Peeters S.H."/>
            <person name="Heuer A."/>
            <person name="Rast P."/>
            <person name="Oberbeckmann S."/>
            <person name="Bunk B."/>
            <person name="Jeske O."/>
            <person name="Meyerdierks A."/>
            <person name="Storesund J.E."/>
            <person name="Kallscheuer N."/>
            <person name="Luecker S."/>
            <person name="Lage O.M."/>
            <person name="Pohl T."/>
            <person name="Merkel B.J."/>
            <person name="Hornburger P."/>
            <person name="Mueller R.-W."/>
            <person name="Bruemmer F."/>
            <person name="Labrenz M."/>
            <person name="Spormann A.M."/>
            <person name="Op den Camp H."/>
            <person name="Overmann J."/>
            <person name="Amann R."/>
            <person name="Jetten M.S.M."/>
            <person name="Mascher T."/>
            <person name="Medema M.H."/>
            <person name="Devos D.P."/>
            <person name="Kaster A.-K."/>
            <person name="Ovreas L."/>
            <person name="Rohde M."/>
            <person name="Galperin M.Y."/>
            <person name="Jogler C."/>
        </authorList>
    </citation>
    <scope>NUCLEOTIDE SEQUENCE [LARGE SCALE GENOMIC DNA]</scope>
    <source>
        <strain evidence="1 2">Enr13</strain>
    </source>
</reference>
<dbReference type="KEGG" id="snep:Enr13x_56210"/>
<sequence>MVALTIVFNPRDGSGTRQQLHPTVELQGTSHSCLAIHRTSTRPRLIELKSNMPASQRPTRSWTISLVALLVGVLCASDADAQILVGDSSVGYIDSAVLGNQVRLRFDAGYDSRFADRAEFVYAQYGEAGAPELERGIDNHQELSAYLEWQPLENLSLFTDVPFRWIDPVVNDNTGGLYDIQAGFKTALLKDDRSLLSAQLRGYFPTGDARSGLGTDHVSLEPALLGLFKASSRLTIESELRYWIPIGGSTASGIDGSGEPRDFSGDVLRYGLGIGYHAYQGSSVNVTSVTELVGWHVFDGLHSNSSGQRLSAINDAITNLKVGLRFSDSTNSLFVGYGTVLTDSRWYSDIIRFELRHAF</sequence>
<organism evidence="1 2">
    <name type="scientific">Stieleria neptunia</name>
    <dbReference type="NCBI Taxonomy" id="2527979"/>
    <lineage>
        <taxon>Bacteria</taxon>
        <taxon>Pseudomonadati</taxon>
        <taxon>Planctomycetota</taxon>
        <taxon>Planctomycetia</taxon>
        <taxon>Pirellulales</taxon>
        <taxon>Pirellulaceae</taxon>
        <taxon>Stieleria</taxon>
    </lineage>
</organism>
<name>A0A518HY20_9BACT</name>
<accession>A0A518HY20</accession>
<keyword evidence="2" id="KW-1185">Reference proteome</keyword>
<gene>
    <name evidence="1" type="ORF">Enr13x_56210</name>
</gene>
<evidence type="ECO:0000313" key="2">
    <source>
        <dbReference type="Proteomes" id="UP000319004"/>
    </source>
</evidence>
<dbReference type="Proteomes" id="UP000319004">
    <property type="component" value="Chromosome"/>
</dbReference>
<dbReference type="EMBL" id="CP037423">
    <property type="protein sequence ID" value="QDV45742.1"/>
    <property type="molecule type" value="Genomic_DNA"/>
</dbReference>
<protein>
    <submittedName>
        <fullName evidence="1">Uncharacterized protein</fullName>
    </submittedName>
</protein>
<evidence type="ECO:0000313" key="1">
    <source>
        <dbReference type="EMBL" id="QDV45742.1"/>
    </source>
</evidence>
<proteinExistence type="predicted"/>
<dbReference type="AlphaFoldDB" id="A0A518HY20"/>